<comment type="caution">
    <text evidence="3">The sequence shown here is derived from an EMBL/GenBank/DDBJ whole genome shotgun (WGS) entry which is preliminary data.</text>
</comment>
<dbReference type="PROSITE" id="PS50076">
    <property type="entry name" value="DNAJ_2"/>
    <property type="match status" value="1"/>
</dbReference>
<dbReference type="VEuPathDB" id="TriTrypDB:TM35_000011010"/>
<dbReference type="AlphaFoldDB" id="A0A1X0P8F9"/>
<dbReference type="InterPro" id="IPR036869">
    <property type="entry name" value="J_dom_sf"/>
</dbReference>
<dbReference type="PANTHER" id="PTHR24074">
    <property type="entry name" value="CO-CHAPERONE PROTEIN DJLA"/>
    <property type="match status" value="1"/>
</dbReference>
<dbReference type="Pfam" id="PF00226">
    <property type="entry name" value="DnaJ"/>
    <property type="match status" value="1"/>
</dbReference>
<dbReference type="SUPFAM" id="SSF46565">
    <property type="entry name" value="Chaperone J-domain"/>
    <property type="match status" value="1"/>
</dbReference>
<dbReference type="InterPro" id="IPR001623">
    <property type="entry name" value="DnaJ_domain"/>
</dbReference>
<feature type="transmembrane region" description="Helical" evidence="1">
    <location>
        <begin position="119"/>
        <end position="141"/>
    </location>
</feature>
<keyword evidence="1" id="KW-0472">Membrane</keyword>
<evidence type="ECO:0000313" key="4">
    <source>
        <dbReference type="Proteomes" id="UP000192257"/>
    </source>
</evidence>
<dbReference type="PRINTS" id="PR00625">
    <property type="entry name" value="JDOMAIN"/>
</dbReference>
<feature type="transmembrane region" description="Helical" evidence="1">
    <location>
        <begin position="357"/>
        <end position="376"/>
    </location>
</feature>
<dbReference type="SMART" id="SM00271">
    <property type="entry name" value="DnaJ"/>
    <property type="match status" value="1"/>
</dbReference>
<dbReference type="OrthoDB" id="445556at2759"/>
<proteinExistence type="predicted"/>
<name>A0A1X0P8F9_9TRYP</name>
<evidence type="ECO:0000313" key="3">
    <source>
        <dbReference type="EMBL" id="ORC93224.1"/>
    </source>
</evidence>
<dbReference type="Gene3D" id="1.10.287.110">
    <property type="entry name" value="DnaJ domain"/>
    <property type="match status" value="1"/>
</dbReference>
<reference evidence="3 4" key="1">
    <citation type="submission" date="2017-03" db="EMBL/GenBank/DDBJ databases">
        <title>An alternative strategy for trypanosome survival in the mammalian bloodstream revealed through genome and transcriptome analysis of the ubiquitous bovine parasite Trypanosoma (Megatrypanum) theileri.</title>
        <authorList>
            <person name="Kelly S."/>
            <person name="Ivens A."/>
            <person name="Mott A."/>
            <person name="O'Neill E."/>
            <person name="Emms D."/>
            <person name="Macleod O."/>
            <person name="Voorheis P."/>
            <person name="Matthews J."/>
            <person name="Matthews K."/>
            <person name="Carrington M."/>
        </authorList>
    </citation>
    <scope>NUCLEOTIDE SEQUENCE [LARGE SCALE GENOMIC DNA]</scope>
    <source>
        <strain evidence="3">Edinburgh</strain>
    </source>
</reference>
<feature type="domain" description="J" evidence="2">
    <location>
        <begin position="151"/>
        <end position="218"/>
    </location>
</feature>
<sequence length="726" mass="84400">MRRNNMRSSFPNENTAVGIGDHNANGQISMIGRNALKKNEDFAVFVDRMHAVNRMFFVKKKKDSEIEVISFPPLADGDDVNDVKDDILSSRFEAESKWLNCCLREYLERKSRYGSISRFLIPTMAVLLFLVLFLFFCWPLWEVLIDVEAETHFRVLGIPSGSQPREIKRAYREAVKRWHPDRNPNCDSCRLQMVKIQRAHDVLLARGSQRLELANKYREELIQLRSLVFFRLYNMAFSAAQEIYYLIRRTLNNRSNKGEDFSWPLQLFCRILTMGLFTVYEFLYISGFNIVVLLQVFYYCVSVTKSSAEEREMSQMVKISYIDCYREAGFFVGIPVFLNGIQYYLNKENYEDDRLEFFFSMIFGVLYVLAHLYRMTPNIWDNFIMRKCSLPLNYLKLPVRKVSLTNIILTELGIVLDDLFAFTCKVPSIYRLTVIFVHVIFLCEFAWFPWDPPILVSPYEKRDKKVLKQECEKKRIVDEVPQNKTTKSLQIPFSLSELDLIKNLDEEVVTWIDIVTTKYKKQMDTAISTYLHQRQDSVGFDLAPSSNLREITFVAILQGSTEKTGKIDTLFRVKDEFSARLLGLQRGPSGCLPSEASEVGNAKAIVQKYAQVAGKEGLYTPSQLWGNKLYFTNFKEDNNNILILLLFFVVFVVSLLIFSLAPFAPKQVTYSTNLSLLQQPLRDTRLSFLPNKHILREYGASIVTLFGHVFCTVDIWDTLRHIQLYN</sequence>
<gene>
    <name evidence="3" type="ORF">TM35_000011010</name>
</gene>
<feature type="transmembrane region" description="Helical" evidence="1">
    <location>
        <begin position="428"/>
        <end position="448"/>
    </location>
</feature>
<dbReference type="InterPro" id="IPR050817">
    <property type="entry name" value="DjlA_DnaK_co-chaperone"/>
</dbReference>
<evidence type="ECO:0000259" key="2">
    <source>
        <dbReference type="PROSITE" id="PS50076"/>
    </source>
</evidence>
<protein>
    <recommendedName>
        <fullName evidence="2">J domain-containing protein</fullName>
    </recommendedName>
</protein>
<dbReference type="GeneID" id="39980562"/>
<feature type="transmembrane region" description="Helical" evidence="1">
    <location>
        <begin position="267"/>
        <end position="284"/>
    </location>
</feature>
<dbReference type="Proteomes" id="UP000192257">
    <property type="component" value="Unassembled WGS sequence"/>
</dbReference>
<accession>A0A1X0P8F9</accession>
<dbReference type="RefSeq" id="XP_028887290.1">
    <property type="nucleotide sequence ID" value="XM_029020782.1"/>
</dbReference>
<dbReference type="EMBL" id="NBCO01000001">
    <property type="protein sequence ID" value="ORC93224.1"/>
    <property type="molecule type" value="Genomic_DNA"/>
</dbReference>
<keyword evidence="1" id="KW-1133">Transmembrane helix</keyword>
<evidence type="ECO:0000256" key="1">
    <source>
        <dbReference type="SAM" id="Phobius"/>
    </source>
</evidence>
<keyword evidence="1" id="KW-0812">Transmembrane</keyword>
<organism evidence="3 4">
    <name type="scientific">Trypanosoma theileri</name>
    <dbReference type="NCBI Taxonomy" id="67003"/>
    <lineage>
        <taxon>Eukaryota</taxon>
        <taxon>Discoba</taxon>
        <taxon>Euglenozoa</taxon>
        <taxon>Kinetoplastea</taxon>
        <taxon>Metakinetoplastina</taxon>
        <taxon>Trypanosomatida</taxon>
        <taxon>Trypanosomatidae</taxon>
        <taxon>Trypanosoma</taxon>
    </lineage>
</organism>
<feature type="transmembrane region" description="Helical" evidence="1">
    <location>
        <begin position="328"/>
        <end position="345"/>
    </location>
</feature>
<dbReference type="STRING" id="67003.A0A1X0P8F9"/>
<dbReference type="CDD" id="cd06257">
    <property type="entry name" value="DnaJ"/>
    <property type="match status" value="1"/>
</dbReference>
<keyword evidence="4" id="KW-1185">Reference proteome</keyword>
<feature type="transmembrane region" description="Helical" evidence="1">
    <location>
        <begin position="641"/>
        <end position="664"/>
    </location>
</feature>